<accession>A0A6D2I5B3</accession>
<dbReference type="InterPro" id="IPR036397">
    <property type="entry name" value="RNaseH_sf"/>
</dbReference>
<evidence type="ECO:0000313" key="4">
    <source>
        <dbReference type="EMBL" id="CAA7053240.1"/>
    </source>
</evidence>
<dbReference type="OrthoDB" id="1108672at2759"/>
<gene>
    <name evidence="4" type="ORF">MERR_LOCUS40475</name>
    <name evidence="3" type="ORF">MERR_LOCUS7656</name>
</gene>
<reference evidence="3 5" key="1">
    <citation type="submission" date="2020-01" db="EMBL/GenBank/DDBJ databases">
        <authorList>
            <person name="Mishra B."/>
        </authorList>
    </citation>
    <scope>NUCLEOTIDE SEQUENCE [LARGE SCALE GENOMIC DNA]</scope>
</reference>
<protein>
    <recommendedName>
        <fullName evidence="2">RNase H type-1 domain-containing protein</fullName>
    </recommendedName>
</protein>
<dbReference type="PANTHER" id="PTHR34146">
    <property type="entry name" value="POLYNUCLEOTIDYL TRANSFERASE, RIBONUCLEASE H-LIKE SUPERFAMILY PROTEIN-RELATED"/>
    <property type="match status" value="1"/>
</dbReference>
<evidence type="ECO:0000259" key="2">
    <source>
        <dbReference type="PROSITE" id="PS50879"/>
    </source>
</evidence>
<dbReference type="EMBL" id="CACVBM020001528">
    <property type="protein sequence ID" value="CAA7053240.1"/>
    <property type="molecule type" value="Genomic_DNA"/>
</dbReference>
<dbReference type="Proteomes" id="UP000467841">
    <property type="component" value="Unassembled WGS sequence"/>
</dbReference>
<feature type="compositionally biased region" description="Polar residues" evidence="1">
    <location>
        <begin position="81"/>
        <end position="92"/>
    </location>
</feature>
<dbReference type="InterPro" id="IPR002156">
    <property type="entry name" value="RNaseH_domain"/>
</dbReference>
<dbReference type="Pfam" id="PF13456">
    <property type="entry name" value="RVT_3"/>
    <property type="match status" value="1"/>
</dbReference>
<name>A0A6D2I5B3_9BRAS</name>
<dbReference type="GO" id="GO:0004523">
    <property type="term" value="F:RNA-DNA hybrid ribonuclease activity"/>
    <property type="evidence" value="ECO:0007669"/>
    <property type="project" value="InterPro"/>
</dbReference>
<dbReference type="PANTHER" id="PTHR34146:SF3">
    <property type="entry name" value="POLYNUCLEOTIDYL TRANSFERASE, RIBONUCLEASE H-LIKE SUPERFAMILY PROTEIN"/>
    <property type="match status" value="1"/>
</dbReference>
<evidence type="ECO:0000313" key="3">
    <source>
        <dbReference type="EMBL" id="CAA7020421.1"/>
    </source>
</evidence>
<dbReference type="InterPro" id="IPR012337">
    <property type="entry name" value="RNaseH-like_sf"/>
</dbReference>
<organism evidence="3 5">
    <name type="scientific">Microthlaspi erraticum</name>
    <dbReference type="NCBI Taxonomy" id="1685480"/>
    <lineage>
        <taxon>Eukaryota</taxon>
        <taxon>Viridiplantae</taxon>
        <taxon>Streptophyta</taxon>
        <taxon>Embryophyta</taxon>
        <taxon>Tracheophyta</taxon>
        <taxon>Spermatophyta</taxon>
        <taxon>Magnoliopsida</taxon>
        <taxon>eudicotyledons</taxon>
        <taxon>Gunneridae</taxon>
        <taxon>Pentapetalae</taxon>
        <taxon>rosids</taxon>
        <taxon>malvids</taxon>
        <taxon>Brassicales</taxon>
        <taxon>Brassicaceae</taxon>
        <taxon>Coluteocarpeae</taxon>
        <taxon>Microthlaspi</taxon>
    </lineage>
</organism>
<dbReference type="EMBL" id="CACVBM020000554">
    <property type="protein sequence ID" value="CAA7020421.1"/>
    <property type="molecule type" value="Genomic_DNA"/>
</dbReference>
<dbReference type="AlphaFoldDB" id="A0A6D2I5B3"/>
<sequence>MQQEPTSDINWNAEIWFRKIPPKLQMFLWKLALGSSLQARGLYTGSDVVTGARNHLLFENRSFKPSEIITKACADAREWQQDQNSKPTTTTGKPRYVPSHTDPEAIVLYTDAAWNQDNKCAGTRWIAKDKRNQIIGQGGRGEAFVLSPLAAEMIAVSEALHQAEISGWNSIRLRSDSKTLIRAMQSGEQITEIFGILHDIFILSKVFVSISFNFTPRSDNFIADALAKKCLQDIISLYL</sequence>
<keyword evidence="5" id="KW-1185">Reference proteome</keyword>
<proteinExistence type="predicted"/>
<dbReference type="SUPFAM" id="SSF53098">
    <property type="entry name" value="Ribonuclease H-like"/>
    <property type="match status" value="1"/>
</dbReference>
<evidence type="ECO:0000313" key="5">
    <source>
        <dbReference type="Proteomes" id="UP000467841"/>
    </source>
</evidence>
<dbReference type="PROSITE" id="PS50879">
    <property type="entry name" value="RNASE_H_1"/>
    <property type="match status" value="1"/>
</dbReference>
<feature type="domain" description="RNase H type-1" evidence="2">
    <location>
        <begin position="102"/>
        <end position="232"/>
    </location>
</feature>
<feature type="region of interest" description="Disordered" evidence="1">
    <location>
        <begin position="78"/>
        <end position="97"/>
    </location>
</feature>
<dbReference type="GO" id="GO:0003676">
    <property type="term" value="F:nucleic acid binding"/>
    <property type="evidence" value="ECO:0007669"/>
    <property type="project" value="InterPro"/>
</dbReference>
<dbReference type="InterPro" id="IPR044730">
    <property type="entry name" value="RNase_H-like_dom_plant"/>
</dbReference>
<dbReference type="CDD" id="cd06222">
    <property type="entry name" value="RNase_H_like"/>
    <property type="match status" value="1"/>
</dbReference>
<dbReference type="Gene3D" id="3.30.420.10">
    <property type="entry name" value="Ribonuclease H-like superfamily/Ribonuclease H"/>
    <property type="match status" value="1"/>
</dbReference>
<evidence type="ECO:0000256" key="1">
    <source>
        <dbReference type="SAM" id="MobiDB-lite"/>
    </source>
</evidence>